<accession>A0A4R7CWC7</accession>
<sequence length="308" mass="34364">MQNLYKNITLIAFVLGALINNTMAQQTPTFSEYNYNPYLVNSAFAGLAPSAEIGISNTETFNQFEGSPKSFALSFHTPLNRGKIGLGAGLIRDEVGVTTSTSVFATYSYKIFFDTKKNRPYWQIYTPNSFSFSISPGVQQYQENLLELGIMDDPNFAMNINATIPTLGLGFLLNLADVYVGFSTPNVIGDMLVSDDNVEIYVPYYGYLGYRFFSSKFEELMIKPNLLLKYENGAPFQADVNIAVSFRNRFELGTGYRTNSSINLLAGVYLFKNIRAIYSYNLATNDSPLGNTHGIIATYRFGEGFSRD</sequence>
<gene>
    <name evidence="2" type="ORF">DFQ03_2997</name>
</gene>
<dbReference type="Proteomes" id="UP000295274">
    <property type="component" value="Unassembled WGS sequence"/>
</dbReference>
<dbReference type="OrthoDB" id="1172751at2"/>
<evidence type="ECO:0000313" key="2">
    <source>
        <dbReference type="EMBL" id="TDS12540.1"/>
    </source>
</evidence>
<name>A0A4R7CWC7_9FLAO</name>
<dbReference type="RefSeq" id="WP_133673925.1">
    <property type="nucleotide sequence ID" value="NZ_SNZW01000017.1"/>
</dbReference>
<keyword evidence="3" id="KW-1185">Reference proteome</keyword>
<organism evidence="2 3">
    <name type="scientific">Maribacter caenipelagi</name>
    <dbReference type="NCBI Taxonomy" id="1447781"/>
    <lineage>
        <taxon>Bacteria</taxon>
        <taxon>Pseudomonadati</taxon>
        <taxon>Bacteroidota</taxon>
        <taxon>Flavobacteriia</taxon>
        <taxon>Flavobacteriales</taxon>
        <taxon>Flavobacteriaceae</taxon>
        <taxon>Maribacter</taxon>
    </lineage>
</organism>
<protein>
    <submittedName>
        <fullName evidence="2">Type IX secretion system PorP/SprF family membrane protein</fullName>
    </submittedName>
</protein>
<feature type="signal peptide" evidence="1">
    <location>
        <begin position="1"/>
        <end position="24"/>
    </location>
</feature>
<keyword evidence="1" id="KW-0732">Signal</keyword>
<reference evidence="2 3" key="1">
    <citation type="submission" date="2019-03" db="EMBL/GenBank/DDBJ databases">
        <title>Genomic Encyclopedia of Type Strains, Phase III (KMG-III): the genomes of soil and plant-associated and newly described type strains.</title>
        <authorList>
            <person name="Whitman W."/>
        </authorList>
    </citation>
    <scope>NUCLEOTIDE SEQUENCE [LARGE SCALE GENOMIC DNA]</scope>
    <source>
        <strain evidence="2 3">CECT 8455</strain>
    </source>
</reference>
<evidence type="ECO:0000313" key="3">
    <source>
        <dbReference type="Proteomes" id="UP000295274"/>
    </source>
</evidence>
<dbReference type="NCBIfam" id="TIGR03519">
    <property type="entry name" value="T9SS_PorP_fam"/>
    <property type="match status" value="1"/>
</dbReference>
<proteinExistence type="predicted"/>
<comment type="caution">
    <text evidence="2">The sequence shown here is derived from an EMBL/GenBank/DDBJ whole genome shotgun (WGS) entry which is preliminary data.</text>
</comment>
<dbReference type="InterPro" id="IPR019861">
    <property type="entry name" value="PorP/SprF_Bacteroidetes"/>
</dbReference>
<evidence type="ECO:0000256" key="1">
    <source>
        <dbReference type="SAM" id="SignalP"/>
    </source>
</evidence>
<dbReference type="AlphaFoldDB" id="A0A4R7CWC7"/>
<dbReference type="EMBL" id="SNZW01000017">
    <property type="protein sequence ID" value="TDS12540.1"/>
    <property type="molecule type" value="Genomic_DNA"/>
</dbReference>
<dbReference type="Pfam" id="PF11751">
    <property type="entry name" value="PorP_SprF"/>
    <property type="match status" value="1"/>
</dbReference>
<feature type="chain" id="PRO_5020289448" evidence="1">
    <location>
        <begin position="25"/>
        <end position="308"/>
    </location>
</feature>